<keyword evidence="2" id="KW-1133">Transmembrane helix</keyword>
<name>A0AAV1D022_OLDCO</name>
<feature type="region of interest" description="Disordered" evidence="1">
    <location>
        <begin position="1"/>
        <end position="27"/>
    </location>
</feature>
<sequence>MDQDNLNAANAINAGDLIPPPAQVEPQRDTNIAQDDEGLAPSIARELLMLSRGSPNYGTLCIYRVPEKYRNQNQEAYTPRLVSIGFIHHGQSQLQGMEEYKLKYLHHFIHTFRVSLQELAKFVQTQEKLVCDCYEDIHISNHSKGSKKPYEVILLDGIFVVELFLKNHFPIMREDRDIIFDNPLVASDILHDLLLVENQLPLRFLTALFNTFVSSNVKKYLDNNAVNPPSFNQLVQKYFKNVCGSGELFLRDNFFYAKHLVEFLYILHTQEKDNILKYRKLVGKQLDHARCPTVTELKAAGVKFKPQKGDRFLNVAFIQETGILVIPQVTVNDSAETFLRNLLAFEQSGYHSKDITSYVILMDNLIDTPKDVDVLVEHKILKNDLGSSDDVAQLFNNLHKEILNDPREFLYLDQCRELNAYSRDWLHNWEAKRSKWFAMLRNDYFGTPWSIISVSAAIVLLVLTIVQTVCSVLQVKMA</sequence>
<dbReference type="EMBL" id="OX459121">
    <property type="protein sequence ID" value="CAI9101276.1"/>
    <property type="molecule type" value="Genomic_DNA"/>
</dbReference>
<evidence type="ECO:0000313" key="3">
    <source>
        <dbReference type="EMBL" id="CAI9101276.1"/>
    </source>
</evidence>
<accession>A0AAV1D022</accession>
<proteinExistence type="predicted"/>
<dbReference type="Pfam" id="PF03140">
    <property type="entry name" value="DUF247"/>
    <property type="match status" value="1"/>
</dbReference>
<keyword evidence="4" id="KW-1185">Reference proteome</keyword>
<evidence type="ECO:0000256" key="2">
    <source>
        <dbReference type="SAM" id="Phobius"/>
    </source>
</evidence>
<dbReference type="PANTHER" id="PTHR31170:SF20">
    <property type="entry name" value="DUF247 DOMAIN PROTEIN"/>
    <property type="match status" value="1"/>
</dbReference>
<feature type="compositionally biased region" description="Polar residues" evidence="1">
    <location>
        <begin position="1"/>
        <end position="10"/>
    </location>
</feature>
<evidence type="ECO:0000256" key="1">
    <source>
        <dbReference type="SAM" id="MobiDB-lite"/>
    </source>
</evidence>
<evidence type="ECO:0000313" key="4">
    <source>
        <dbReference type="Proteomes" id="UP001161247"/>
    </source>
</evidence>
<reference evidence="3" key="1">
    <citation type="submission" date="2023-03" db="EMBL/GenBank/DDBJ databases">
        <authorList>
            <person name="Julca I."/>
        </authorList>
    </citation>
    <scope>NUCLEOTIDE SEQUENCE</scope>
</reference>
<feature type="transmembrane region" description="Helical" evidence="2">
    <location>
        <begin position="449"/>
        <end position="473"/>
    </location>
</feature>
<dbReference type="Proteomes" id="UP001161247">
    <property type="component" value="Chromosome 4"/>
</dbReference>
<dbReference type="PANTHER" id="PTHR31170">
    <property type="entry name" value="BNAC04G53230D PROTEIN"/>
    <property type="match status" value="1"/>
</dbReference>
<protein>
    <submittedName>
        <fullName evidence="3">OLC1v1038562C1</fullName>
    </submittedName>
</protein>
<keyword evidence="2" id="KW-0472">Membrane</keyword>
<organism evidence="3 4">
    <name type="scientific">Oldenlandia corymbosa var. corymbosa</name>
    <dbReference type="NCBI Taxonomy" id="529605"/>
    <lineage>
        <taxon>Eukaryota</taxon>
        <taxon>Viridiplantae</taxon>
        <taxon>Streptophyta</taxon>
        <taxon>Embryophyta</taxon>
        <taxon>Tracheophyta</taxon>
        <taxon>Spermatophyta</taxon>
        <taxon>Magnoliopsida</taxon>
        <taxon>eudicotyledons</taxon>
        <taxon>Gunneridae</taxon>
        <taxon>Pentapetalae</taxon>
        <taxon>asterids</taxon>
        <taxon>lamiids</taxon>
        <taxon>Gentianales</taxon>
        <taxon>Rubiaceae</taxon>
        <taxon>Rubioideae</taxon>
        <taxon>Spermacoceae</taxon>
        <taxon>Hedyotis-Oldenlandia complex</taxon>
        <taxon>Oldenlandia</taxon>
    </lineage>
</organism>
<dbReference type="InterPro" id="IPR004158">
    <property type="entry name" value="DUF247_pln"/>
</dbReference>
<keyword evidence="2" id="KW-0812">Transmembrane</keyword>
<dbReference type="AlphaFoldDB" id="A0AAV1D022"/>
<gene>
    <name evidence="3" type="ORF">OLC1_LOCUS10902</name>
</gene>